<evidence type="ECO:0000313" key="2">
    <source>
        <dbReference type="WBParaSite" id="PS1159_v2.g1688.t1"/>
    </source>
</evidence>
<name>A0AC35FF37_9BILA</name>
<dbReference type="Proteomes" id="UP000887580">
    <property type="component" value="Unplaced"/>
</dbReference>
<organism evidence="1 2">
    <name type="scientific">Panagrolaimus sp. PS1159</name>
    <dbReference type="NCBI Taxonomy" id="55785"/>
    <lineage>
        <taxon>Eukaryota</taxon>
        <taxon>Metazoa</taxon>
        <taxon>Ecdysozoa</taxon>
        <taxon>Nematoda</taxon>
        <taxon>Chromadorea</taxon>
        <taxon>Rhabditida</taxon>
        <taxon>Tylenchina</taxon>
        <taxon>Panagrolaimomorpha</taxon>
        <taxon>Panagrolaimoidea</taxon>
        <taxon>Panagrolaimidae</taxon>
        <taxon>Panagrolaimus</taxon>
    </lineage>
</organism>
<evidence type="ECO:0000313" key="1">
    <source>
        <dbReference type="Proteomes" id="UP000887580"/>
    </source>
</evidence>
<reference evidence="2" key="1">
    <citation type="submission" date="2022-11" db="UniProtKB">
        <authorList>
            <consortium name="WormBaseParasite"/>
        </authorList>
    </citation>
    <scope>IDENTIFICATION</scope>
</reference>
<dbReference type="WBParaSite" id="PS1159_v2.g1688.t1">
    <property type="protein sequence ID" value="PS1159_v2.g1688.t1"/>
    <property type="gene ID" value="PS1159_v2.g1688"/>
</dbReference>
<proteinExistence type="predicted"/>
<sequence>QISYSTGNPFGPFPSGSSANVQCNMGYMVSGSSSAICQNGQWQPSILGTCNQNGLGGIGGTQPGWGNTGGAVCFGIPLPLNGQVQYSTGSQATGQYQQGTTATLYCNSGTVSGSSFSQCSNGMWYPPIGTCNSFGGIGGNNGLGGIGGTGGAGQCPFGMLPPLGGTIQYSGGSTFGPWPQGSSATLICNGGTPQGQSTAQCMNGQWQPSTFQGCTMNGGLGGTGGFPGSSGTQCYSAMPTVVGGQINYSSGSTFGPFNSGTTATLMCTNGQLPQGQTTASCQNGQWNPPMFTGCGGNNGLGGLGGIGGTGGAQCFASLFAPMNGQIRYST</sequence>
<accession>A0AC35FF37</accession>
<protein>
    <submittedName>
        <fullName evidence="2">Sushi domain-containing protein</fullName>
    </submittedName>
</protein>